<accession>A0ABP9GVX4</accession>
<sequence length="139" mass="14640">MAESLDGWVMADNLRPFLELLARYAEYAFDDTDWDTVALGLEHTDDDDPGAWYAYPLAGARARLDVDVAVAVGADVVSVRVTGLVERELRLRAATLLDAYGRSRRGAPVPPRPAGVSPAGARGGPGSGRSPASRSTGSG</sequence>
<comment type="caution">
    <text evidence="2">The sequence shown here is derived from an EMBL/GenBank/DDBJ whole genome shotgun (WGS) entry which is preliminary data.</text>
</comment>
<dbReference type="Proteomes" id="UP001500466">
    <property type="component" value="Unassembled WGS sequence"/>
</dbReference>
<evidence type="ECO:0000256" key="1">
    <source>
        <dbReference type="SAM" id="MobiDB-lite"/>
    </source>
</evidence>
<proteinExistence type="predicted"/>
<evidence type="ECO:0000313" key="2">
    <source>
        <dbReference type="EMBL" id="GAA4954522.1"/>
    </source>
</evidence>
<name>A0ABP9GVX4_9ACTN</name>
<reference evidence="3" key="1">
    <citation type="journal article" date="2019" name="Int. J. Syst. Evol. Microbiol.">
        <title>The Global Catalogue of Microorganisms (GCM) 10K type strain sequencing project: providing services to taxonomists for standard genome sequencing and annotation.</title>
        <authorList>
            <consortium name="The Broad Institute Genomics Platform"/>
            <consortium name="The Broad Institute Genome Sequencing Center for Infectious Disease"/>
            <person name="Wu L."/>
            <person name="Ma J."/>
        </authorList>
    </citation>
    <scope>NUCLEOTIDE SEQUENCE [LARGE SCALE GENOMIC DNA]</scope>
    <source>
        <strain evidence="3">JCM 17986</strain>
    </source>
</reference>
<dbReference type="RefSeq" id="WP_345674529.1">
    <property type="nucleotide sequence ID" value="NZ_BAABHS010000004.1"/>
</dbReference>
<feature type="region of interest" description="Disordered" evidence="1">
    <location>
        <begin position="102"/>
        <end position="139"/>
    </location>
</feature>
<keyword evidence="3" id="KW-1185">Reference proteome</keyword>
<organism evidence="2 3">
    <name type="scientific">Yinghuangia aomiensis</name>
    <dbReference type="NCBI Taxonomy" id="676205"/>
    <lineage>
        <taxon>Bacteria</taxon>
        <taxon>Bacillati</taxon>
        <taxon>Actinomycetota</taxon>
        <taxon>Actinomycetes</taxon>
        <taxon>Kitasatosporales</taxon>
        <taxon>Streptomycetaceae</taxon>
        <taxon>Yinghuangia</taxon>
    </lineage>
</organism>
<evidence type="ECO:0000313" key="3">
    <source>
        <dbReference type="Proteomes" id="UP001500466"/>
    </source>
</evidence>
<feature type="compositionally biased region" description="Low complexity" evidence="1">
    <location>
        <begin position="128"/>
        <end position="139"/>
    </location>
</feature>
<protein>
    <submittedName>
        <fullName evidence="2">Uncharacterized protein</fullName>
    </submittedName>
</protein>
<gene>
    <name evidence="2" type="ORF">GCM10023205_15300</name>
</gene>
<dbReference type="EMBL" id="BAABHS010000004">
    <property type="protein sequence ID" value="GAA4954522.1"/>
    <property type="molecule type" value="Genomic_DNA"/>
</dbReference>